<evidence type="ECO:0000313" key="6">
    <source>
        <dbReference type="Proteomes" id="UP000321393"/>
    </source>
</evidence>
<dbReference type="Gene3D" id="1.20.140.40">
    <property type="entry name" value="Invertase/pectin methylesterase inhibitor family protein"/>
    <property type="match status" value="1"/>
</dbReference>
<dbReference type="InterPro" id="IPR052421">
    <property type="entry name" value="PCW_Enzyme_Inhibitor"/>
</dbReference>
<comment type="similarity">
    <text evidence="3">Belongs to the PMEI family.</text>
</comment>
<accession>A0A5A7U3T2</accession>
<dbReference type="PANTHER" id="PTHR36710:SF1">
    <property type="entry name" value="F14J9.2 PROTEIN"/>
    <property type="match status" value="1"/>
</dbReference>
<dbReference type="SUPFAM" id="SSF101148">
    <property type="entry name" value="Plant invertase/pectin methylesterase inhibitor"/>
    <property type="match status" value="1"/>
</dbReference>
<dbReference type="GO" id="GO:0046910">
    <property type="term" value="F:pectinesterase inhibitor activity"/>
    <property type="evidence" value="ECO:0007669"/>
    <property type="project" value="InterPro"/>
</dbReference>
<dbReference type="NCBIfam" id="TIGR01614">
    <property type="entry name" value="PME_inhib"/>
    <property type="match status" value="1"/>
</dbReference>
<evidence type="ECO:0000256" key="2">
    <source>
        <dbReference type="ARBA" id="ARBA00023157"/>
    </source>
</evidence>
<evidence type="ECO:0000256" key="4">
    <source>
        <dbReference type="SAM" id="SignalP"/>
    </source>
</evidence>
<dbReference type="InterPro" id="IPR034086">
    <property type="entry name" value="PMEI_plant"/>
</dbReference>
<protein>
    <submittedName>
        <fullName evidence="5">Invertase inhibitor</fullName>
    </submittedName>
</protein>
<organism evidence="5 6">
    <name type="scientific">Cucumis melo var. makuwa</name>
    <name type="common">Oriental melon</name>
    <dbReference type="NCBI Taxonomy" id="1194695"/>
    <lineage>
        <taxon>Eukaryota</taxon>
        <taxon>Viridiplantae</taxon>
        <taxon>Streptophyta</taxon>
        <taxon>Embryophyta</taxon>
        <taxon>Tracheophyta</taxon>
        <taxon>Spermatophyta</taxon>
        <taxon>Magnoliopsida</taxon>
        <taxon>eudicotyledons</taxon>
        <taxon>Gunneridae</taxon>
        <taxon>Pentapetalae</taxon>
        <taxon>rosids</taxon>
        <taxon>fabids</taxon>
        <taxon>Cucurbitales</taxon>
        <taxon>Cucurbitaceae</taxon>
        <taxon>Benincaseae</taxon>
        <taxon>Cucumis</taxon>
    </lineage>
</organism>
<keyword evidence="1 4" id="KW-0732">Signal</keyword>
<dbReference type="PANTHER" id="PTHR36710">
    <property type="entry name" value="PECTINESTERASE INHIBITOR-LIKE"/>
    <property type="match status" value="1"/>
</dbReference>
<proteinExistence type="inferred from homology"/>
<evidence type="ECO:0000313" key="5">
    <source>
        <dbReference type="EMBL" id="KAA0048109.1"/>
    </source>
</evidence>
<reference evidence="5 6" key="1">
    <citation type="submission" date="2019-08" db="EMBL/GenBank/DDBJ databases">
        <title>Draft genome sequences of two oriental melons (Cucumis melo L. var makuwa).</title>
        <authorList>
            <person name="Kwon S.-Y."/>
        </authorList>
    </citation>
    <scope>NUCLEOTIDE SEQUENCE [LARGE SCALE GENOMIC DNA]</scope>
    <source>
        <strain evidence="6">cv. SW 3</strain>
        <tissue evidence="5">Leaf</tissue>
    </source>
</reference>
<name>A0A5A7U3T2_CUCMM</name>
<dbReference type="Proteomes" id="UP000321393">
    <property type="component" value="Unassembled WGS sequence"/>
</dbReference>
<dbReference type="EMBL" id="SSTE01013029">
    <property type="protein sequence ID" value="KAA0048109.1"/>
    <property type="molecule type" value="Genomic_DNA"/>
</dbReference>
<sequence>MTSSTGSFPSQLWLALFIVLIIFRSTMAVDSGTEDKINRICRQMEEFEFCSQTFHQNLKGDSADYIGLTEIANNQVSTYTASTLVYIQQLLRSVSDPVTRNRLIVCENGYYVVNETFLEGIRLFSERNYKGMLNTEKIAPRAQASCISIFSTIPPPEQNPLVDINRRMRILIAMAIVSGSSIG</sequence>
<dbReference type="InterPro" id="IPR006501">
    <property type="entry name" value="Pectinesterase_inhib_dom"/>
</dbReference>
<feature type="chain" id="PRO_5022675311" evidence="4">
    <location>
        <begin position="29"/>
        <end position="183"/>
    </location>
</feature>
<gene>
    <name evidence="5" type="ORF">E6C27_scaffold385G001880</name>
</gene>
<dbReference type="InterPro" id="IPR035513">
    <property type="entry name" value="Invertase/methylesterase_inhib"/>
</dbReference>
<comment type="caution">
    <text evidence="5">The sequence shown here is derived from an EMBL/GenBank/DDBJ whole genome shotgun (WGS) entry which is preliminary data.</text>
</comment>
<evidence type="ECO:0000256" key="3">
    <source>
        <dbReference type="ARBA" id="ARBA00038471"/>
    </source>
</evidence>
<feature type="signal peptide" evidence="4">
    <location>
        <begin position="1"/>
        <end position="28"/>
    </location>
</feature>
<evidence type="ECO:0000256" key="1">
    <source>
        <dbReference type="ARBA" id="ARBA00022729"/>
    </source>
</evidence>
<dbReference type="AlphaFoldDB" id="A0A5A7U3T2"/>
<dbReference type="OrthoDB" id="1094948at2759"/>
<keyword evidence="2" id="KW-1015">Disulfide bond</keyword>
<dbReference type="CDD" id="cd15797">
    <property type="entry name" value="PMEI"/>
    <property type="match status" value="1"/>
</dbReference>